<organism evidence="1 2">
    <name type="scientific">Candidatus Vogelbacteria bacterium RIFOXYD1_FULL_46_19</name>
    <dbReference type="NCBI Taxonomy" id="1802439"/>
    <lineage>
        <taxon>Bacteria</taxon>
        <taxon>Candidatus Vogeliibacteriota</taxon>
    </lineage>
</organism>
<protein>
    <submittedName>
        <fullName evidence="1">Uncharacterized protein</fullName>
    </submittedName>
</protein>
<gene>
    <name evidence="1" type="ORF">A2589_01710</name>
</gene>
<accession>A0A1G2QHJ2</accession>
<evidence type="ECO:0000313" key="1">
    <source>
        <dbReference type="EMBL" id="OHA59559.1"/>
    </source>
</evidence>
<evidence type="ECO:0000313" key="2">
    <source>
        <dbReference type="Proteomes" id="UP000177838"/>
    </source>
</evidence>
<name>A0A1G2QHJ2_9BACT</name>
<dbReference type="AlphaFoldDB" id="A0A1G2QHJ2"/>
<dbReference type="EMBL" id="MHTK01000006">
    <property type="protein sequence ID" value="OHA59559.1"/>
    <property type="molecule type" value="Genomic_DNA"/>
</dbReference>
<dbReference type="Proteomes" id="UP000177838">
    <property type="component" value="Unassembled WGS sequence"/>
</dbReference>
<reference evidence="1 2" key="1">
    <citation type="journal article" date="2016" name="Nat. Commun.">
        <title>Thousands of microbial genomes shed light on interconnected biogeochemical processes in an aquifer system.</title>
        <authorList>
            <person name="Anantharaman K."/>
            <person name="Brown C.T."/>
            <person name="Hug L.A."/>
            <person name="Sharon I."/>
            <person name="Castelle C.J."/>
            <person name="Probst A.J."/>
            <person name="Thomas B.C."/>
            <person name="Singh A."/>
            <person name="Wilkins M.J."/>
            <person name="Karaoz U."/>
            <person name="Brodie E.L."/>
            <person name="Williams K.H."/>
            <person name="Hubbard S.S."/>
            <person name="Banfield J.F."/>
        </authorList>
    </citation>
    <scope>NUCLEOTIDE SEQUENCE [LARGE SCALE GENOMIC DNA]</scope>
</reference>
<sequence>MKGWVEESYRPDRSGVVLDYFLTDHLLAPVLMIWEYREGATADSLVWEVANQSLESKINVMLWYKSGIICLYLPPDRKLSSQLKRVIHASREIQVKKFPALVGWGLE</sequence>
<comment type="caution">
    <text evidence="1">The sequence shown here is derived from an EMBL/GenBank/DDBJ whole genome shotgun (WGS) entry which is preliminary data.</text>
</comment>
<proteinExistence type="predicted"/>